<proteinExistence type="predicted"/>
<protein>
    <submittedName>
        <fullName evidence="2">Uncharacterized protein</fullName>
    </submittedName>
</protein>
<name>A0A1X7UKH6_AMPQE</name>
<evidence type="ECO:0000256" key="1">
    <source>
        <dbReference type="SAM" id="MobiDB-lite"/>
    </source>
</evidence>
<feature type="region of interest" description="Disordered" evidence="1">
    <location>
        <begin position="57"/>
        <end position="80"/>
    </location>
</feature>
<evidence type="ECO:0000313" key="2">
    <source>
        <dbReference type="EnsemblMetazoa" id="Aqu2.1.28166_001"/>
    </source>
</evidence>
<dbReference type="EnsemblMetazoa" id="Aqu2.1.28166_001">
    <property type="protein sequence ID" value="Aqu2.1.28166_001"/>
    <property type="gene ID" value="Aqu2.1.28166"/>
</dbReference>
<sequence length="144" mass="16134">MMRAGGPAATTRIKCEKVANTIVTQYPFLADPYGKSRSSSWKLKLIECINNIEKYERQKEKKQGIETPKSSTKGKGKARRSLGITAVTEMTIVGENEESLLDAIASEMKNEVVRIDVLKPLMSATFNSRRLKIVQLPIRHVVEI</sequence>
<reference evidence="2" key="1">
    <citation type="submission" date="2017-05" db="UniProtKB">
        <authorList>
            <consortium name="EnsemblMetazoa"/>
        </authorList>
    </citation>
    <scope>IDENTIFICATION</scope>
</reference>
<dbReference type="InParanoid" id="A0A1X7UKH6"/>
<dbReference type="AlphaFoldDB" id="A0A1X7UKH6"/>
<accession>A0A1X7UKH6</accession>
<organism evidence="2">
    <name type="scientific">Amphimedon queenslandica</name>
    <name type="common">Sponge</name>
    <dbReference type="NCBI Taxonomy" id="400682"/>
    <lineage>
        <taxon>Eukaryota</taxon>
        <taxon>Metazoa</taxon>
        <taxon>Porifera</taxon>
        <taxon>Demospongiae</taxon>
        <taxon>Heteroscleromorpha</taxon>
        <taxon>Haplosclerida</taxon>
        <taxon>Niphatidae</taxon>
        <taxon>Amphimedon</taxon>
    </lineage>
</organism>